<protein>
    <submittedName>
        <fullName evidence="1">Uncharacterized protein</fullName>
    </submittedName>
</protein>
<organism evidence="1 2">
    <name type="scientific">Meloidogyne enterolobii</name>
    <name type="common">Root-knot nematode worm</name>
    <name type="synonym">Meloidogyne mayaguensis</name>
    <dbReference type="NCBI Taxonomy" id="390850"/>
    <lineage>
        <taxon>Eukaryota</taxon>
        <taxon>Metazoa</taxon>
        <taxon>Ecdysozoa</taxon>
        <taxon>Nematoda</taxon>
        <taxon>Chromadorea</taxon>
        <taxon>Rhabditida</taxon>
        <taxon>Tylenchina</taxon>
        <taxon>Tylenchomorpha</taxon>
        <taxon>Tylenchoidea</taxon>
        <taxon>Meloidogynidae</taxon>
        <taxon>Meloidogyninae</taxon>
        <taxon>Meloidogyne</taxon>
    </lineage>
</organism>
<sequence>MFNFNFFTSQFSTILIKFIILIFLTIFKRINSLPNIGRFFLKLIILLLPQLPAIFKLFLSRFFFFFNFLLYSFPLIIRSLILFSKPRLLALV</sequence>
<dbReference type="Proteomes" id="UP001497535">
    <property type="component" value="Unassembled WGS sequence"/>
</dbReference>
<name>A0ACB0YVK8_MELEN</name>
<accession>A0ACB0YVK8</accession>
<reference evidence="1" key="1">
    <citation type="submission" date="2023-11" db="EMBL/GenBank/DDBJ databases">
        <authorList>
            <person name="Poullet M."/>
        </authorList>
    </citation>
    <scope>NUCLEOTIDE SEQUENCE</scope>
    <source>
        <strain evidence="1">E1834</strain>
    </source>
</reference>
<gene>
    <name evidence="1" type="ORF">MENTE1834_LOCUS17200</name>
</gene>
<keyword evidence="2" id="KW-1185">Reference proteome</keyword>
<comment type="caution">
    <text evidence="1">The sequence shown here is derived from an EMBL/GenBank/DDBJ whole genome shotgun (WGS) entry which is preliminary data.</text>
</comment>
<dbReference type="EMBL" id="CAVMJV010000019">
    <property type="protein sequence ID" value="CAK5065026.1"/>
    <property type="molecule type" value="Genomic_DNA"/>
</dbReference>
<evidence type="ECO:0000313" key="2">
    <source>
        <dbReference type="Proteomes" id="UP001497535"/>
    </source>
</evidence>
<evidence type="ECO:0000313" key="1">
    <source>
        <dbReference type="EMBL" id="CAK5065026.1"/>
    </source>
</evidence>
<proteinExistence type="predicted"/>